<evidence type="ECO:0000313" key="3">
    <source>
        <dbReference type="Proteomes" id="UP000092321"/>
    </source>
</evidence>
<feature type="non-terminal residue" evidence="2">
    <location>
        <position position="208"/>
    </location>
</feature>
<proteinExistence type="predicted"/>
<dbReference type="Gene3D" id="2.60.120.1560">
    <property type="match status" value="1"/>
</dbReference>
<gene>
    <name evidence="2" type="ORF">HANVADRAFT_12094</name>
</gene>
<comment type="caution">
    <text evidence="2">The sequence shown here is derived from an EMBL/GenBank/DDBJ whole genome shotgun (WGS) entry which is preliminary data.</text>
</comment>
<keyword evidence="3" id="KW-1185">Reference proteome</keyword>
<evidence type="ECO:0000259" key="1">
    <source>
        <dbReference type="PROSITE" id="PS51820"/>
    </source>
</evidence>
<dbReference type="PROSITE" id="PS51820">
    <property type="entry name" value="PA14"/>
    <property type="match status" value="1"/>
</dbReference>
<protein>
    <recommendedName>
        <fullName evidence="1">PA14 domain-containing protein</fullName>
    </recommendedName>
</protein>
<dbReference type="EMBL" id="LXPE01000586">
    <property type="protein sequence ID" value="OBA21760.1"/>
    <property type="molecule type" value="Genomic_DNA"/>
</dbReference>
<dbReference type="InterPro" id="IPR018871">
    <property type="entry name" value="GLEYA_adhesin_domain"/>
</dbReference>
<dbReference type="Proteomes" id="UP000092321">
    <property type="component" value="Unassembled WGS sequence"/>
</dbReference>
<name>A0A1B7SZ55_9ASCO</name>
<dbReference type="AlphaFoldDB" id="A0A1B7SZ55"/>
<dbReference type="Pfam" id="PF10528">
    <property type="entry name" value="GLEYA"/>
    <property type="match status" value="1"/>
</dbReference>
<dbReference type="OrthoDB" id="3973407at2759"/>
<organism evidence="2 3">
    <name type="scientific">Hanseniaspora valbyensis NRRL Y-1626</name>
    <dbReference type="NCBI Taxonomy" id="766949"/>
    <lineage>
        <taxon>Eukaryota</taxon>
        <taxon>Fungi</taxon>
        <taxon>Dikarya</taxon>
        <taxon>Ascomycota</taxon>
        <taxon>Saccharomycotina</taxon>
        <taxon>Saccharomycetes</taxon>
        <taxon>Saccharomycodales</taxon>
        <taxon>Saccharomycodaceae</taxon>
        <taxon>Hanseniaspora</taxon>
    </lineage>
</organism>
<dbReference type="InterPro" id="IPR037524">
    <property type="entry name" value="PA14/GLEYA"/>
</dbReference>
<reference evidence="3" key="1">
    <citation type="journal article" date="2016" name="Proc. Natl. Acad. Sci. U.S.A.">
        <title>Comparative genomics of biotechnologically important yeasts.</title>
        <authorList>
            <person name="Riley R."/>
            <person name="Haridas S."/>
            <person name="Wolfe K.H."/>
            <person name="Lopes M.R."/>
            <person name="Hittinger C.T."/>
            <person name="Goeker M."/>
            <person name="Salamov A.A."/>
            <person name="Wisecaver J.H."/>
            <person name="Long T.M."/>
            <person name="Calvey C.H."/>
            <person name="Aerts A.L."/>
            <person name="Barry K.W."/>
            <person name="Choi C."/>
            <person name="Clum A."/>
            <person name="Coughlan A.Y."/>
            <person name="Deshpande S."/>
            <person name="Douglass A.P."/>
            <person name="Hanson S.J."/>
            <person name="Klenk H.-P."/>
            <person name="LaButti K.M."/>
            <person name="Lapidus A."/>
            <person name="Lindquist E.A."/>
            <person name="Lipzen A.M."/>
            <person name="Meier-Kolthoff J.P."/>
            <person name="Ohm R.A."/>
            <person name="Otillar R.P."/>
            <person name="Pangilinan J.L."/>
            <person name="Peng Y."/>
            <person name="Rokas A."/>
            <person name="Rosa C.A."/>
            <person name="Scheuner C."/>
            <person name="Sibirny A.A."/>
            <person name="Slot J.C."/>
            <person name="Stielow J.B."/>
            <person name="Sun H."/>
            <person name="Kurtzman C.P."/>
            <person name="Blackwell M."/>
            <person name="Grigoriev I.V."/>
            <person name="Jeffries T.W."/>
        </authorList>
    </citation>
    <scope>NUCLEOTIDE SEQUENCE [LARGE SCALE GENOMIC DNA]</scope>
    <source>
        <strain evidence="3">NRRL Y-1626</strain>
    </source>
</reference>
<sequence>GFKGNAYYYPWKSYNYASNTGTQNTDLYITDAYLSGGYVGSGKVITSDHTTDFTVPNVLAYDITATNLSYSNSGLCETSQCSANWAFHMTGYMIPPTTGNYTISLGYIDDLGIINMSAGKFLSENCCDNFSPTGNVDGSNTVKSIWSSSGPTGTNQISLYLYAGVAYPLEIFYVNRGALGAITLTYTDPSGVTSSDFSGIIYHYDDID</sequence>
<feature type="non-terminal residue" evidence="2">
    <location>
        <position position="1"/>
    </location>
</feature>
<accession>A0A1B7SZ55</accession>
<evidence type="ECO:0000313" key="2">
    <source>
        <dbReference type="EMBL" id="OBA21760.1"/>
    </source>
</evidence>
<feature type="domain" description="PA14" evidence="1">
    <location>
        <begin position="33"/>
        <end position="200"/>
    </location>
</feature>